<dbReference type="Proteomes" id="UP001165679">
    <property type="component" value="Unassembled WGS sequence"/>
</dbReference>
<feature type="binding site" evidence="3">
    <location>
        <position position="63"/>
    </location>
    <ligand>
        <name>Cu cation</name>
        <dbReference type="ChEBI" id="CHEBI:23378"/>
    </ligand>
</feature>
<dbReference type="EMBL" id="JAPDNT010000040">
    <property type="protein sequence ID" value="MCW3477543.1"/>
    <property type="molecule type" value="Genomic_DNA"/>
</dbReference>
<dbReference type="SUPFAM" id="SSF52833">
    <property type="entry name" value="Thioredoxin-like"/>
    <property type="match status" value="1"/>
</dbReference>
<feature type="domain" description="Thioredoxin" evidence="5">
    <location>
        <begin position="25"/>
        <end position="188"/>
    </location>
</feature>
<dbReference type="GO" id="GO:0046872">
    <property type="term" value="F:metal ion binding"/>
    <property type="evidence" value="ECO:0007669"/>
    <property type="project" value="UniProtKB-KW"/>
</dbReference>
<name>A0AA42CFX0_9PROT</name>
<dbReference type="Pfam" id="PF02630">
    <property type="entry name" value="SCO1-SenC"/>
    <property type="match status" value="1"/>
</dbReference>
<comment type="caution">
    <text evidence="6">The sequence shown here is derived from an EMBL/GenBank/DDBJ whole genome shotgun (WGS) entry which is preliminary data.</text>
</comment>
<evidence type="ECO:0000313" key="7">
    <source>
        <dbReference type="Proteomes" id="UP001165679"/>
    </source>
</evidence>
<dbReference type="AlphaFoldDB" id="A0AA42CFX0"/>
<evidence type="ECO:0000256" key="4">
    <source>
        <dbReference type="PIRSR" id="PIRSR603782-2"/>
    </source>
</evidence>
<feature type="binding site" evidence="3">
    <location>
        <position position="67"/>
    </location>
    <ligand>
        <name>Cu cation</name>
        <dbReference type="ChEBI" id="CHEBI:23378"/>
    </ligand>
</feature>
<dbReference type="FunFam" id="3.40.30.10:FF:000013">
    <property type="entry name" value="Blast:Protein SCO1 homolog, mitochondrial"/>
    <property type="match status" value="1"/>
</dbReference>
<evidence type="ECO:0000256" key="1">
    <source>
        <dbReference type="ARBA" id="ARBA00010996"/>
    </source>
</evidence>
<keyword evidence="7" id="KW-1185">Reference proteome</keyword>
<dbReference type="CDD" id="cd02968">
    <property type="entry name" value="SCO"/>
    <property type="match status" value="1"/>
</dbReference>
<dbReference type="InterPro" id="IPR013766">
    <property type="entry name" value="Thioredoxin_domain"/>
</dbReference>
<reference evidence="6" key="2">
    <citation type="submission" date="2022-10" db="EMBL/GenBank/DDBJ databases">
        <authorList>
            <person name="Trinh H.N."/>
        </authorList>
    </citation>
    <scope>NUCLEOTIDE SEQUENCE</scope>
    <source>
        <strain evidence="6">RN2-1</strain>
    </source>
</reference>
<dbReference type="PANTHER" id="PTHR12151:SF25">
    <property type="entry name" value="LINALOOL DEHYDRATASE_ISOMERASE DOMAIN-CONTAINING PROTEIN"/>
    <property type="match status" value="1"/>
</dbReference>
<dbReference type="PROSITE" id="PS51352">
    <property type="entry name" value="THIOREDOXIN_2"/>
    <property type="match status" value="1"/>
</dbReference>
<feature type="binding site" evidence="3">
    <location>
        <position position="153"/>
    </location>
    <ligand>
        <name>Cu cation</name>
        <dbReference type="ChEBI" id="CHEBI:23378"/>
    </ligand>
</feature>
<accession>A0AA42CFX0</accession>
<organism evidence="6 7">
    <name type="scientific">Limobrevibacterium gyesilva</name>
    <dbReference type="NCBI Taxonomy" id="2991712"/>
    <lineage>
        <taxon>Bacteria</taxon>
        <taxon>Pseudomonadati</taxon>
        <taxon>Pseudomonadota</taxon>
        <taxon>Alphaproteobacteria</taxon>
        <taxon>Acetobacterales</taxon>
        <taxon>Acetobacteraceae</taxon>
        <taxon>Limobrevibacterium</taxon>
    </lineage>
</organism>
<evidence type="ECO:0000313" key="6">
    <source>
        <dbReference type="EMBL" id="MCW3477543.1"/>
    </source>
</evidence>
<evidence type="ECO:0000259" key="5">
    <source>
        <dbReference type="PROSITE" id="PS51352"/>
    </source>
</evidence>
<comment type="similarity">
    <text evidence="1">Belongs to the SCO1/2 family.</text>
</comment>
<sequence length="188" mass="20730">MAFVLFAASTFMLSERHRGEGQVASAPPDIGGPFTLVDGSGKQVTDREFRGKYLLVYFGYTYCPDVCPTTLAEVSAALDKLGSKAAQVQPLFITVDPKRDTPEVMKRYTDAFDSRIIGLTGTPEEIAVVAKEYRVYYAADRPGDGRDDYTVDHSSILYLMGRDGEFMAPIRPDESGAEMAAEISRHLR</sequence>
<dbReference type="Gene3D" id="3.40.30.10">
    <property type="entry name" value="Glutaredoxin"/>
    <property type="match status" value="1"/>
</dbReference>
<evidence type="ECO:0000256" key="3">
    <source>
        <dbReference type="PIRSR" id="PIRSR603782-1"/>
    </source>
</evidence>
<evidence type="ECO:0000256" key="2">
    <source>
        <dbReference type="ARBA" id="ARBA00023008"/>
    </source>
</evidence>
<dbReference type="PANTHER" id="PTHR12151">
    <property type="entry name" value="ELECTRON TRANSPORT PROTIN SCO1/SENC FAMILY MEMBER"/>
    <property type="match status" value="1"/>
</dbReference>
<gene>
    <name evidence="6" type="ORF">OL599_23540</name>
</gene>
<dbReference type="InterPro" id="IPR036249">
    <property type="entry name" value="Thioredoxin-like_sf"/>
</dbReference>
<keyword evidence="3" id="KW-0479">Metal-binding</keyword>
<protein>
    <submittedName>
        <fullName evidence="6">SCO family protein</fullName>
    </submittedName>
</protein>
<reference evidence="6" key="1">
    <citation type="submission" date="2022-09" db="EMBL/GenBank/DDBJ databases">
        <title>Rhodovastum sp. nov. RN2-1 isolated from soil in Seongnam, South Korea.</title>
        <authorList>
            <person name="Le N.T."/>
        </authorList>
    </citation>
    <scope>NUCLEOTIDE SEQUENCE</scope>
    <source>
        <strain evidence="6">RN2-1</strain>
    </source>
</reference>
<proteinExistence type="inferred from homology"/>
<dbReference type="InterPro" id="IPR003782">
    <property type="entry name" value="SCO1/SenC"/>
</dbReference>
<feature type="disulfide bond" description="Redox-active" evidence="4">
    <location>
        <begin position="63"/>
        <end position="67"/>
    </location>
</feature>
<keyword evidence="4" id="KW-1015">Disulfide bond</keyword>
<keyword evidence="2 3" id="KW-0186">Copper</keyword>
<dbReference type="RefSeq" id="WP_264716491.1">
    <property type="nucleotide sequence ID" value="NZ_JAPDNT010000040.1"/>
</dbReference>